<accession>A0A5C8P328</accession>
<dbReference type="AlphaFoldDB" id="A0A5C8P328"/>
<dbReference type="Proteomes" id="UP000321574">
    <property type="component" value="Unassembled WGS sequence"/>
</dbReference>
<evidence type="ECO:0000313" key="2">
    <source>
        <dbReference type="EMBL" id="TXL67563.1"/>
    </source>
</evidence>
<gene>
    <name evidence="2" type="ORF">FHP05_00665</name>
</gene>
<name>A0A5C8P328_9BACI</name>
<keyword evidence="2" id="KW-0449">Lipoprotein</keyword>
<dbReference type="Pfam" id="PF09580">
    <property type="entry name" value="Spore_YhcN_YlaJ"/>
    <property type="match status" value="1"/>
</dbReference>
<keyword evidence="3" id="KW-1185">Reference proteome</keyword>
<dbReference type="EMBL" id="VDUW01000001">
    <property type="protein sequence ID" value="TXL67563.1"/>
    <property type="molecule type" value="Genomic_DNA"/>
</dbReference>
<dbReference type="InterPro" id="IPR019076">
    <property type="entry name" value="Spore_lipoprot_YhcN/YlaJ-like"/>
</dbReference>
<dbReference type="InterPro" id="IPR014247">
    <property type="entry name" value="Spore_lipoprot_YhcN/YlaJ"/>
</dbReference>
<evidence type="ECO:0000256" key="1">
    <source>
        <dbReference type="SAM" id="MobiDB-lite"/>
    </source>
</evidence>
<evidence type="ECO:0000313" key="3">
    <source>
        <dbReference type="Proteomes" id="UP000321574"/>
    </source>
</evidence>
<feature type="compositionally biased region" description="Basic and acidic residues" evidence="1">
    <location>
        <begin position="170"/>
        <end position="186"/>
    </location>
</feature>
<sequence>MNIRTLVLIIGVTLLSGCMQTNEEKSLQSENDNNRFVQVKQSDQSGKANRSNEQIANHLANIAAQTPNVEDSAAIVAGPYAVVGIDVDQKLNQSRVGTIKYTVSEALRDDTYGKTAVVIADGDINQRIRNMGDKISQGYPVQGVIEELAAIIGRYMPDLPTPQQQPIEPDQNKQKMPKDEREKLNDTQDEQSNHQKNNK</sequence>
<dbReference type="GO" id="GO:0030435">
    <property type="term" value="P:sporulation resulting in formation of a cellular spore"/>
    <property type="evidence" value="ECO:0007669"/>
    <property type="project" value="InterPro"/>
</dbReference>
<proteinExistence type="predicted"/>
<organism evidence="2 3">
    <name type="scientific">Cerasibacillus terrae</name>
    <dbReference type="NCBI Taxonomy" id="2498845"/>
    <lineage>
        <taxon>Bacteria</taxon>
        <taxon>Bacillati</taxon>
        <taxon>Bacillota</taxon>
        <taxon>Bacilli</taxon>
        <taxon>Bacillales</taxon>
        <taxon>Bacillaceae</taxon>
        <taxon>Cerasibacillus</taxon>
    </lineage>
</organism>
<dbReference type="NCBIfam" id="TIGR02898">
    <property type="entry name" value="spore_YhcN_YlaJ"/>
    <property type="match status" value="1"/>
</dbReference>
<dbReference type="OrthoDB" id="2381329at2"/>
<comment type="caution">
    <text evidence="2">The sequence shown here is derived from an EMBL/GenBank/DDBJ whole genome shotgun (WGS) entry which is preliminary data.</text>
</comment>
<feature type="region of interest" description="Disordered" evidence="1">
    <location>
        <begin position="157"/>
        <end position="199"/>
    </location>
</feature>
<protein>
    <submittedName>
        <fullName evidence="2">YhcN/YlaJ family sporulation lipoprotein</fullName>
    </submittedName>
</protein>
<dbReference type="PROSITE" id="PS51257">
    <property type="entry name" value="PROKAR_LIPOPROTEIN"/>
    <property type="match status" value="1"/>
</dbReference>
<reference evidence="2 3" key="1">
    <citation type="submission" date="2019-06" db="EMBL/GenBank/DDBJ databases">
        <title>Cerasibacillus sp. nov., isolated from maize field.</title>
        <authorList>
            <person name="Lin S.-Y."/>
            <person name="Tsai C.-F."/>
            <person name="Young C.-C."/>
        </authorList>
    </citation>
    <scope>NUCLEOTIDE SEQUENCE [LARGE SCALE GENOMIC DNA]</scope>
    <source>
        <strain evidence="2 3">CC-CFT480</strain>
    </source>
</reference>
<dbReference type="RefSeq" id="WP_147665093.1">
    <property type="nucleotide sequence ID" value="NZ_VDUW01000001.1"/>
</dbReference>